<accession>A0A6J6X5L6</accession>
<protein>
    <submittedName>
        <fullName evidence="1">Unannotated protein</fullName>
    </submittedName>
</protein>
<gene>
    <name evidence="1" type="ORF">UFOPK2992_00514</name>
</gene>
<organism evidence="1">
    <name type="scientific">freshwater metagenome</name>
    <dbReference type="NCBI Taxonomy" id="449393"/>
    <lineage>
        <taxon>unclassified sequences</taxon>
        <taxon>metagenomes</taxon>
        <taxon>ecological metagenomes</taxon>
    </lineage>
</organism>
<evidence type="ECO:0000313" key="1">
    <source>
        <dbReference type="EMBL" id="CAB4792052.1"/>
    </source>
</evidence>
<name>A0A6J6X5L6_9ZZZZ</name>
<dbReference type="InterPro" id="IPR029063">
    <property type="entry name" value="SAM-dependent_MTases_sf"/>
</dbReference>
<dbReference type="AlphaFoldDB" id="A0A6J6X5L6"/>
<dbReference type="Gene3D" id="3.40.50.150">
    <property type="entry name" value="Vaccinia Virus protein VP39"/>
    <property type="match status" value="1"/>
</dbReference>
<sequence>MIAPRALGSVPEPNPSRYLKGFGVIFGTRIRSLLHTNFVPAAKRNVLPANTLLPLPLELTATGSRRDMSLSLPVGFEKDRILEMLRTISIENAPTSELEGYLSQDFERFLITLGLVRGLSGRALEIGANPYFTSVLLKEFTDLELTMTNSFDPRASGVHSQLVRYVGKSGVAVAEQFEYESLNVETMRFPYLDDAFDVVVFCEVIEHLLMDPVAALNEIGRVLKHGGTLITSTPNVARLENVARLAAGANIYDPYSGYGPYGRHNREFTRHELVKLLEFSGFELEDHFTADVHPHQSEGFVDVTKLAPILEGRLPDLGQYLFARARNLGPPENGRPAELFRSLSAEKLLES</sequence>
<proteinExistence type="predicted"/>
<reference evidence="1" key="1">
    <citation type="submission" date="2020-05" db="EMBL/GenBank/DDBJ databases">
        <authorList>
            <person name="Chiriac C."/>
            <person name="Salcher M."/>
            <person name="Ghai R."/>
            <person name="Kavagutti S V."/>
        </authorList>
    </citation>
    <scope>NUCLEOTIDE SEQUENCE</scope>
</reference>
<dbReference type="CDD" id="cd02440">
    <property type="entry name" value="AdoMet_MTases"/>
    <property type="match status" value="1"/>
</dbReference>
<dbReference type="EMBL" id="CAFAAI010000066">
    <property type="protein sequence ID" value="CAB4792052.1"/>
    <property type="molecule type" value="Genomic_DNA"/>
</dbReference>
<dbReference type="Pfam" id="PF13489">
    <property type="entry name" value="Methyltransf_23"/>
    <property type="match status" value="1"/>
</dbReference>
<dbReference type="SUPFAM" id="SSF53335">
    <property type="entry name" value="S-adenosyl-L-methionine-dependent methyltransferases"/>
    <property type="match status" value="1"/>
</dbReference>